<evidence type="ECO:0000313" key="6">
    <source>
        <dbReference type="Proteomes" id="UP000230750"/>
    </source>
</evidence>
<dbReference type="SUPFAM" id="SSF158235">
    <property type="entry name" value="SOCS box-like"/>
    <property type="match status" value="1"/>
</dbReference>
<dbReference type="AlphaFoldDB" id="A0A2G8K5U5"/>
<dbReference type="SMART" id="SM00969">
    <property type="entry name" value="SOCS_box"/>
    <property type="match status" value="1"/>
</dbReference>
<dbReference type="EMBL" id="MRZV01000860">
    <property type="protein sequence ID" value="PIK43323.1"/>
    <property type="molecule type" value="Genomic_DNA"/>
</dbReference>
<dbReference type="InterPro" id="IPR036770">
    <property type="entry name" value="Ankyrin_rpt-contain_sf"/>
</dbReference>
<dbReference type="PANTHER" id="PTHR24173:SF74">
    <property type="entry name" value="ANKYRIN REPEAT DOMAIN-CONTAINING PROTEIN 16"/>
    <property type="match status" value="1"/>
</dbReference>
<keyword evidence="2 3" id="KW-0040">ANK repeat</keyword>
<dbReference type="InterPro" id="IPR036036">
    <property type="entry name" value="SOCS_box-like_dom_sf"/>
</dbReference>
<evidence type="ECO:0000256" key="1">
    <source>
        <dbReference type="ARBA" id="ARBA00022737"/>
    </source>
</evidence>
<evidence type="ECO:0000259" key="4">
    <source>
        <dbReference type="PROSITE" id="PS50225"/>
    </source>
</evidence>
<comment type="caution">
    <text evidence="5">The sequence shown here is derived from an EMBL/GenBank/DDBJ whole genome shotgun (WGS) entry which is preliminary data.</text>
</comment>
<dbReference type="SUPFAM" id="SSF48403">
    <property type="entry name" value="Ankyrin repeat"/>
    <property type="match status" value="1"/>
</dbReference>
<dbReference type="Gene3D" id="1.25.40.20">
    <property type="entry name" value="Ankyrin repeat-containing domain"/>
    <property type="match status" value="3"/>
</dbReference>
<dbReference type="GO" id="GO:0035556">
    <property type="term" value="P:intracellular signal transduction"/>
    <property type="evidence" value="ECO:0007669"/>
    <property type="project" value="InterPro"/>
</dbReference>
<name>A0A2G8K5U5_STIJA</name>
<dbReference type="Gene3D" id="1.10.750.20">
    <property type="entry name" value="SOCS box"/>
    <property type="match status" value="1"/>
</dbReference>
<dbReference type="PROSITE" id="PS50088">
    <property type="entry name" value="ANK_REPEAT"/>
    <property type="match status" value="3"/>
</dbReference>
<dbReference type="CDD" id="cd03587">
    <property type="entry name" value="SOCS"/>
    <property type="match status" value="1"/>
</dbReference>
<dbReference type="Pfam" id="PF07525">
    <property type="entry name" value="SOCS_box"/>
    <property type="match status" value="1"/>
</dbReference>
<dbReference type="PROSITE" id="PS50225">
    <property type="entry name" value="SOCS"/>
    <property type="match status" value="1"/>
</dbReference>
<dbReference type="InterPro" id="IPR001496">
    <property type="entry name" value="SOCS_box"/>
</dbReference>
<evidence type="ECO:0000256" key="2">
    <source>
        <dbReference type="ARBA" id="ARBA00023043"/>
    </source>
</evidence>
<dbReference type="SMART" id="SM00248">
    <property type="entry name" value="ANK"/>
    <property type="match status" value="8"/>
</dbReference>
<feature type="repeat" description="ANK" evidence="3">
    <location>
        <begin position="261"/>
        <end position="293"/>
    </location>
</feature>
<keyword evidence="6" id="KW-1185">Reference proteome</keyword>
<reference evidence="5 6" key="1">
    <citation type="journal article" date="2017" name="PLoS Biol.">
        <title>The sea cucumber genome provides insights into morphological evolution and visceral regeneration.</title>
        <authorList>
            <person name="Zhang X."/>
            <person name="Sun L."/>
            <person name="Yuan J."/>
            <person name="Sun Y."/>
            <person name="Gao Y."/>
            <person name="Zhang L."/>
            <person name="Li S."/>
            <person name="Dai H."/>
            <person name="Hamel J.F."/>
            <person name="Liu C."/>
            <person name="Yu Y."/>
            <person name="Liu S."/>
            <person name="Lin W."/>
            <person name="Guo K."/>
            <person name="Jin S."/>
            <person name="Xu P."/>
            <person name="Storey K.B."/>
            <person name="Huan P."/>
            <person name="Zhang T."/>
            <person name="Zhou Y."/>
            <person name="Zhang J."/>
            <person name="Lin C."/>
            <person name="Li X."/>
            <person name="Xing L."/>
            <person name="Huo D."/>
            <person name="Sun M."/>
            <person name="Wang L."/>
            <person name="Mercier A."/>
            <person name="Li F."/>
            <person name="Yang H."/>
            <person name="Xiang J."/>
        </authorList>
    </citation>
    <scope>NUCLEOTIDE SEQUENCE [LARGE SCALE GENOMIC DNA]</scope>
    <source>
        <strain evidence="5">Shaxun</strain>
        <tissue evidence="5">Muscle</tissue>
    </source>
</reference>
<protein>
    <submittedName>
        <fullName evidence="5">Putative ankyrin repeat and SOCS box protein 15 isoform X1</fullName>
    </submittedName>
</protein>
<dbReference type="Pfam" id="PF12796">
    <property type="entry name" value="Ank_2"/>
    <property type="match status" value="3"/>
</dbReference>
<sequence length="509" mass="56774">MLNLFRLLFGNARQEKCWSELHVAVIQNDVTSVRNIVATNGSASMQEKTPQGDTALLLAAKFGCNEALCVLLELGADPNQPRSALIDLIKSGKNISSVSIEKLVESGANLDAICGTFGLNPLGWCAKTGNVTVLKQLLMHGGAPWTNSSQRQRDTDPYFIAARHGHFECLKLLLFYEDPDAMSFCPCGASVVLHETPLCFASREGHEWCVDFLLSCGANPDTKRPTVQNASPLLLAASRGHLSIVKRLEPLTQTRKFYDGTRKSILHIAAENGHLDIVKFAVEAGYDPNTETAPGTRTRAFFRLLERVASPLYLAVSAGHTEIVKYLLKNGASMQDHGMLQCPLWQAFPNLEMMATAFDHGATICNCQREKMFTTQKFQLLAIKFLLDRGLDPEFKCEYSPFGFCVWQIYPANKEQCHSLLTLLRLWSSYWSKPLICRHLKQSLRLCKSTSLINEVLCEVPSLQHLSRVSIRRSLGQERLSCALCFDELPLPTTLRDFVQCTNVEVEMD</sequence>
<dbReference type="STRING" id="307972.A0A2G8K5U5"/>
<dbReference type="Pfam" id="PF00023">
    <property type="entry name" value="Ank"/>
    <property type="match status" value="1"/>
</dbReference>
<accession>A0A2G8K5U5</accession>
<dbReference type="InterPro" id="IPR002110">
    <property type="entry name" value="Ankyrin_rpt"/>
</dbReference>
<proteinExistence type="predicted"/>
<dbReference type="FunFam" id="1.10.750.20:FF:000001">
    <property type="entry name" value="Ankyrin repeat and SOCS box containing 1"/>
    <property type="match status" value="1"/>
</dbReference>
<feature type="repeat" description="ANK" evidence="3">
    <location>
        <begin position="307"/>
        <end position="339"/>
    </location>
</feature>
<dbReference type="Proteomes" id="UP000230750">
    <property type="component" value="Unassembled WGS sequence"/>
</dbReference>
<evidence type="ECO:0000256" key="3">
    <source>
        <dbReference type="PROSITE-ProRule" id="PRU00023"/>
    </source>
</evidence>
<organism evidence="5 6">
    <name type="scientific">Stichopus japonicus</name>
    <name type="common">Sea cucumber</name>
    <dbReference type="NCBI Taxonomy" id="307972"/>
    <lineage>
        <taxon>Eukaryota</taxon>
        <taxon>Metazoa</taxon>
        <taxon>Echinodermata</taxon>
        <taxon>Eleutherozoa</taxon>
        <taxon>Echinozoa</taxon>
        <taxon>Holothuroidea</taxon>
        <taxon>Aspidochirotacea</taxon>
        <taxon>Aspidochirotida</taxon>
        <taxon>Stichopodidae</taxon>
        <taxon>Apostichopus</taxon>
    </lineage>
</organism>
<dbReference type="PANTHER" id="PTHR24173">
    <property type="entry name" value="ANKYRIN REPEAT CONTAINING"/>
    <property type="match status" value="1"/>
</dbReference>
<keyword evidence="1" id="KW-0677">Repeat</keyword>
<evidence type="ECO:0000313" key="5">
    <source>
        <dbReference type="EMBL" id="PIK43323.1"/>
    </source>
</evidence>
<gene>
    <name evidence="5" type="ORF">BSL78_19840</name>
</gene>
<feature type="repeat" description="ANK" evidence="3">
    <location>
        <begin position="51"/>
        <end position="83"/>
    </location>
</feature>
<feature type="domain" description="SOCS box" evidence="4">
    <location>
        <begin position="459"/>
        <end position="505"/>
    </location>
</feature>
<dbReference type="PROSITE" id="PS50297">
    <property type="entry name" value="ANK_REP_REGION"/>
    <property type="match status" value="3"/>
</dbReference>
<dbReference type="OrthoDB" id="20872at2759"/>